<keyword evidence="6 15" id="KW-0732">Signal</keyword>
<keyword evidence="19" id="KW-1185">Reference proteome</keyword>
<dbReference type="PANTHER" id="PTHR32552">
    <property type="entry name" value="FERRICHROME IRON RECEPTOR-RELATED"/>
    <property type="match status" value="1"/>
</dbReference>
<dbReference type="SUPFAM" id="SSF56935">
    <property type="entry name" value="Porins"/>
    <property type="match status" value="1"/>
</dbReference>
<evidence type="ECO:0000256" key="1">
    <source>
        <dbReference type="ARBA" id="ARBA00004571"/>
    </source>
</evidence>
<dbReference type="EMBL" id="VJOY01000003">
    <property type="protein sequence ID" value="TRX75785.1"/>
    <property type="molecule type" value="Genomic_DNA"/>
</dbReference>
<keyword evidence="4" id="KW-0410">Iron transport</keyword>
<dbReference type="InterPro" id="IPR010917">
    <property type="entry name" value="TonB_rcpt_CS"/>
</dbReference>
<evidence type="ECO:0000256" key="15">
    <source>
        <dbReference type="SAM" id="SignalP"/>
    </source>
</evidence>
<dbReference type="InterPro" id="IPR012910">
    <property type="entry name" value="Plug_dom"/>
</dbReference>
<dbReference type="CDD" id="cd01347">
    <property type="entry name" value="ligand_gated_channel"/>
    <property type="match status" value="1"/>
</dbReference>
<organism evidence="18 19">
    <name type="scientific">Pseudomonas mangiferae</name>
    <dbReference type="NCBI Taxonomy" id="2593654"/>
    <lineage>
        <taxon>Bacteria</taxon>
        <taxon>Pseudomonadati</taxon>
        <taxon>Pseudomonadota</taxon>
        <taxon>Gammaproteobacteria</taxon>
        <taxon>Pseudomonadales</taxon>
        <taxon>Pseudomonadaceae</taxon>
        <taxon>Pseudomonas</taxon>
    </lineage>
</organism>
<dbReference type="PROSITE" id="PS01156">
    <property type="entry name" value="TONB_DEPENDENT_REC_2"/>
    <property type="match status" value="1"/>
</dbReference>
<dbReference type="InterPro" id="IPR000531">
    <property type="entry name" value="Beta-barrel_TonB"/>
</dbReference>
<dbReference type="Gene3D" id="2.40.170.20">
    <property type="entry name" value="TonB-dependent receptor, beta-barrel domain"/>
    <property type="match status" value="1"/>
</dbReference>
<dbReference type="InterPro" id="IPR036942">
    <property type="entry name" value="Beta-barrel_TonB_sf"/>
</dbReference>
<keyword evidence="18" id="KW-0675">Receptor</keyword>
<evidence type="ECO:0000256" key="11">
    <source>
        <dbReference type="ARBA" id="ARBA00023237"/>
    </source>
</evidence>
<evidence type="ECO:0000256" key="13">
    <source>
        <dbReference type="PROSITE-ProRule" id="PRU10144"/>
    </source>
</evidence>
<feature type="chain" id="PRO_5021803728" evidence="15">
    <location>
        <begin position="31"/>
        <end position="690"/>
    </location>
</feature>
<reference evidence="18 19" key="1">
    <citation type="submission" date="2019-07" db="EMBL/GenBank/DDBJ databases">
        <title>Pseudomonas mangiferae sp. nov., isolated from bark of mango tree in Thailand.</title>
        <authorList>
            <person name="Srisuk N."/>
            <person name="Anurat P."/>
        </authorList>
    </citation>
    <scope>NUCLEOTIDE SEQUENCE [LARGE SCALE GENOMIC DNA]</scope>
    <source>
        <strain evidence="18 19">DMKU_BBB3-04</strain>
    </source>
</reference>
<dbReference type="AlphaFoldDB" id="A0A553H203"/>
<dbReference type="GO" id="GO:0015344">
    <property type="term" value="F:siderophore uptake transmembrane transporter activity"/>
    <property type="evidence" value="ECO:0007669"/>
    <property type="project" value="TreeGrafter"/>
</dbReference>
<accession>A0A553H203</accession>
<comment type="subcellular location">
    <subcellularLocation>
        <location evidence="1 12">Cell outer membrane</location>
        <topology evidence="1 12">Multi-pass membrane protein</topology>
    </subcellularLocation>
</comment>
<keyword evidence="9 14" id="KW-0798">TonB box</keyword>
<dbReference type="InterPro" id="IPR037066">
    <property type="entry name" value="Plug_dom_sf"/>
</dbReference>
<keyword evidence="10 12" id="KW-0472">Membrane</keyword>
<evidence type="ECO:0000259" key="16">
    <source>
        <dbReference type="Pfam" id="PF00593"/>
    </source>
</evidence>
<evidence type="ECO:0000256" key="8">
    <source>
        <dbReference type="ARBA" id="ARBA00023065"/>
    </source>
</evidence>
<protein>
    <submittedName>
        <fullName evidence="18">TonB-dependent receptor</fullName>
    </submittedName>
</protein>
<dbReference type="Gene3D" id="2.170.130.10">
    <property type="entry name" value="TonB-dependent receptor, plug domain"/>
    <property type="match status" value="1"/>
</dbReference>
<dbReference type="Proteomes" id="UP000315235">
    <property type="component" value="Unassembled WGS sequence"/>
</dbReference>
<evidence type="ECO:0000256" key="6">
    <source>
        <dbReference type="ARBA" id="ARBA00022729"/>
    </source>
</evidence>
<evidence type="ECO:0000256" key="9">
    <source>
        <dbReference type="ARBA" id="ARBA00023077"/>
    </source>
</evidence>
<dbReference type="PROSITE" id="PS52016">
    <property type="entry name" value="TONB_DEPENDENT_REC_3"/>
    <property type="match status" value="1"/>
</dbReference>
<keyword evidence="2 12" id="KW-0813">Transport</keyword>
<keyword evidence="7" id="KW-0408">Iron</keyword>
<gene>
    <name evidence="18" type="ORF">FM069_04930</name>
</gene>
<dbReference type="RefSeq" id="WP_143487177.1">
    <property type="nucleotide sequence ID" value="NZ_VJOY01000003.1"/>
</dbReference>
<keyword evidence="3 12" id="KW-1134">Transmembrane beta strand</keyword>
<evidence type="ECO:0000256" key="10">
    <source>
        <dbReference type="ARBA" id="ARBA00023136"/>
    </source>
</evidence>
<feature type="short sequence motif" description="TonB C-terminal box" evidence="13">
    <location>
        <begin position="673"/>
        <end position="690"/>
    </location>
</feature>
<evidence type="ECO:0000256" key="7">
    <source>
        <dbReference type="ARBA" id="ARBA00023004"/>
    </source>
</evidence>
<evidence type="ECO:0000256" key="3">
    <source>
        <dbReference type="ARBA" id="ARBA00022452"/>
    </source>
</evidence>
<sequence length="690" mass="75121">MSPKRKRHPVPAWIGLLGCGWLAGPGAAAAAEPAAVPTAASTEVLKPLVITSTRGPSAWLDDPLAVGRVDEADAAGEQNLTLDRLLAPIPGVFTQDRYNFAQGMRLSIRGFGARANFGVRGVRVRVDGAPLTMPDGQTELDGLDLGLVEGVEVIRGPASTLYGNAAGGVLSVRTREPSFTPRAELDASAGGLGYRRLRGEASAGEGQLAGLLAFNATALDGYRHHDRAETNSLTGKLGWYADAGTLGLTFNAIDNRAEDPGGLTAAQIHADRRQAAPNSLRFDADEQIRQQRLALTWDGNGPGRDDYQLHGYLGRRDFANRLAFAAGGQGAFERTFAGVGGQYSHRFEALGLPQKLTAGMDLEQQLDDRRRYDNLQGARGATTLRQDERAASTGVFLEDQIALGERWLLSLGGRYDRIRLAVDDRFPGDGDDGGARHLEHWSYSSGLSYRLDAHQRLYGRLGTSFETPTVNELANPAGGGFNPGLEPARALNREIGLKGEWPTLRYEAALYSLRLEDELVPYSLPDQPGRNFYRNAGASRRDGVELAADWLFAEGWHLAAAYAYNDYRFQRYRVAGADYAGNAPAGIPRQTLFTELGYQRGDGYVRLNMTAVDRLYADDGNQARVGGYALFNLRIGQRLRLGGQVLELYLGLDNLLDRRYVDNLRINDASRRYYEPGPGRALYAGVKATF</sequence>
<dbReference type="OrthoDB" id="9760620at2"/>
<keyword evidence="8" id="KW-0406">Ion transport</keyword>
<evidence type="ECO:0000256" key="14">
    <source>
        <dbReference type="RuleBase" id="RU003357"/>
    </source>
</evidence>
<evidence type="ECO:0000259" key="17">
    <source>
        <dbReference type="Pfam" id="PF07715"/>
    </source>
</evidence>
<evidence type="ECO:0000256" key="4">
    <source>
        <dbReference type="ARBA" id="ARBA00022496"/>
    </source>
</evidence>
<proteinExistence type="inferred from homology"/>
<evidence type="ECO:0000256" key="5">
    <source>
        <dbReference type="ARBA" id="ARBA00022692"/>
    </source>
</evidence>
<evidence type="ECO:0000313" key="19">
    <source>
        <dbReference type="Proteomes" id="UP000315235"/>
    </source>
</evidence>
<comment type="similarity">
    <text evidence="12 14">Belongs to the TonB-dependent receptor family.</text>
</comment>
<evidence type="ECO:0000256" key="12">
    <source>
        <dbReference type="PROSITE-ProRule" id="PRU01360"/>
    </source>
</evidence>
<dbReference type="PANTHER" id="PTHR32552:SF68">
    <property type="entry name" value="FERRICHROME OUTER MEMBRANE TRANSPORTER_PHAGE RECEPTOR"/>
    <property type="match status" value="1"/>
</dbReference>
<evidence type="ECO:0000256" key="2">
    <source>
        <dbReference type="ARBA" id="ARBA00022448"/>
    </source>
</evidence>
<dbReference type="GO" id="GO:0009279">
    <property type="term" value="C:cell outer membrane"/>
    <property type="evidence" value="ECO:0007669"/>
    <property type="project" value="UniProtKB-SubCell"/>
</dbReference>
<feature type="signal peptide" evidence="15">
    <location>
        <begin position="1"/>
        <end position="30"/>
    </location>
</feature>
<comment type="caution">
    <text evidence="18">The sequence shown here is derived from an EMBL/GenBank/DDBJ whole genome shotgun (WGS) entry which is preliminary data.</text>
</comment>
<dbReference type="PROSITE" id="PS51257">
    <property type="entry name" value="PROKAR_LIPOPROTEIN"/>
    <property type="match status" value="1"/>
</dbReference>
<name>A0A553H203_9PSED</name>
<dbReference type="Pfam" id="PF07715">
    <property type="entry name" value="Plug"/>
    <property type="match status" value="1"/>
</dbReference>
<keyword evidence="11 12" id="KW-0998">Cell outer membrane</keyword>
<dbReference type="Pfam" id="PF00593">
    <property type="entry name" value="TonB_dep_Rec_b-barrel"/>
    <property type="match status" value="1"/>
</dbReference>
<feature type="domain" description="TonB-dependent receptor plug" evidence="17">
    <location>
        <begin position="63"/>
        <end position="169"/>
    </location>
</feature>
<feature type="domain" description="TonB-dependent receptor-like beta-barrel" evidence="16">
    <location>
        <begin position="235"/>
        <end position="655"/>
    </location>
</feature>
<evidence type="ECO:0000313" key="18">
    <source>
        <dbReference type="EMBL" id="TRX75785.1"/>
    </source>
</evidence>
<keyword evidence="5 12" id="KW-0812">Transmembrane</keyword>
<dbReference type="InterPro" id="IPR039426">
    <property type="entry name" value="TonB-dep_rcpt-like"/>
</dbReference>